<keyword evidence="4" id="KW-1185">Reference proteome</keyword>
<feature type="non-terminal residue" evidence="3">
    <location>
        <position position="1"/>
    </location>
</feature>
<dbReference type="EMBL" id="CASHTH010004313">
    <property type="protein sequence ID" value="CAI8055865.1"/>
    <property type="molecule type" value="Genomic_DNA"/>
</dbReference>
<feature type="region of interest" description="Disordered" evidence="1">
    <location>
        <begin position="69"/>
        <end position="91"/>
    </location>
</feature>
<evidence type="ECO:0000313" key="4">
    <source>
        <dbReference type="Proteomes" id="UP001174909"/>
    </source>
</evidence>
<dbReference type="AlphaFoldDB" id="A0AA35TWM6"/>
<organism evidence="3 4">
    <name type="scientific">Geodia barretti</name>
    <name type="common">Barrett's horny sponge</name>
    <dbReference type="NCBI Taxonomy" id="519541"/>
    <lineage>
        <taxon>Eukaryota</taxon>
        <taxon>Metazoa</taxon>
        <taxon>Porifera</taxon>
        <taxon>Demospongiae</taxon>
        <taxon>Heteroscleromorpha</taxon>
        <taxon>Tetractinellida</taxon>
        <taxon>Astrophorina</taxon>
        <taxon>Geodiidae</taxon>
        <taxon>Geodia</taxon>
    </lineage>
</organism>
<keyword evidence="2" id="KW-0732">Signal</keyword>
<sequence>LSAFSSLHLVFSLPFLHPPTTIPGCSSSVGCPCLDAKPQRPRCQTPVHPQLAGPSRLWHRLLPRQAGALQERGAAGDSVQPTDSHRPPHHGAQEDVALLGHALVERQLGVETAPHRPRRGQAGVPVSLRRPKDPPRVYRREHLALVAQRQGPAGRRHVREVDRRSHQQPPGMGGGDNDTFPPIVTPDERTVRCHSCNGTLPVAITISCSLSLRMCVCVSLHTLCTLQFCSDIKKINLKVV</sequence>
<proteinExistence type="predicted"/>
<reference evidence="3" key="1">
    <citation type="submission" date="2023-03" db="EMBL/GenBank/DDBJ databases">
        <authorList>
            <person name="Steffen K."/>
            <person name="Cardenas P."/>
        </authorList>
    </citation>
    <scope>NUCLEOTIDE SEQUENCE</scope>
</reference>
<gene>
    <name evidence="3" type="ORF">GBAR_LOCUS30458</name>
</gene>
<protein>
    <submittedName>
        <fullName evidence="3">Uncharacterized protein</fullName>
    </submittedName>
</protein>
<feature type="signal peptide" evidence="2">
    <location>
        <begin position="1"/>
        <end position="23"/>
    </location>
</feature>
<accession>A0AA35TWM6</accession>
<evidence type="ECO:0000256" key="1">
    <source>
        <dbReference type="SAM" id="MobiDB-lite"/>
    </source>
</evidence>
<evidence type="ECO:0000256" key="2">
    <source>
        <dbReference type="SAM" id="SignalP"/>
    </source>
</evidence>
<feature type="region of interest" description="Disordered" evidence="1">
    <location>
        <begin position="111"/>
        <end position="133"/>
    </location>
</feature>
<evidence type="ECO:0000313" key="3">
    <source>
        <dbReference type="EMBL" id="CAI8055865.1"/>
    </source>
</evidence>
<comment type="caution">
    <text evidence="3">The sequence shown here is derived from an EMBL/GenBank/DDBJ whole genome shotgun (WGS) entry which is preliminary data.</text>
</comment>
<dbReference type="Proteomes" id="UP001174909">
    <property type="component" value="Unassembled WGS sequence"/>
</dbReference>
<name>A0AA35TWM6_GEOBA</name>
<feature type="chain" id="PRO_5041261097" evidence="2">
    <location>
        <begin position="24"/>
        <end position="240"/>
    </location>
</feature>
<feature type="region of interest" description="Disordered" evidence="1">
    <location>
        <begin position="148"/>
        <end position="179"/>
    </location>
</feature>